<keyword evidence="3" id="KW-1185">Reference proteome</keyword>
<dbReference type="Proteomes" id="UP000539111">
    <property type="component" value="Unassembled WGS sequence"/>
</dbReference>
<reference evidence="2 3" key="1">
    <citation type="submission" date="2020-07" db="EMBL/GenBank/DDBJ databases">
        <title>Sequencing the genomes of 1000 actinobacteria strains.</title>
        <authorList>
            <person name="Klenk H.-P."/>
        </authorList>
    </citation>
    <scope>NUCLEOTIDE SEQUENCE [LARGE SCALE GENOMIC DNA]</scope>
    <source>
        <strain evidence="2 3">DSM 26341</strain>
    </source>
</reference>
<keyword evidence="1" id="KW-1133">Transmembrane helix</keyword>
<evidence type="ECO:0000313" key="3">
    <source>
        <dbReference type="Proteomes" id="UP000539111"/>
    </source>
</evidence>
<sequence>MPGATIWTSFSVSAVASMGTAMTCRLMIIPTSIDETSPARSAASGLSSVLMPSL</sequence>
<evidence type="ECO:0000313" key="2">
    <source>
        <dbReference type="EMBL" id="NYI69190.1"/>
    </source>
</evidence>
<gene>
    <name evidence="2" type="ORF">BJY26_003496</name>
</gene>
<dbReference type="EMBL" id="JACBZP010000001">
    <property type="protein sequence ID" value="NYI69190.1"/>
    <property type="molecule type" value="Genomic_DNA"/>
</dbReference>
<keyword evidence="1" id="KW-0472">Membrane</keyword>
<organism evidence="2 3">
    <name type="scientific">Spelaeicoccus albus</name>
    <dbReference type="NCBI Taxonomy" id="1280376"/>
    <lineage>
        <taxon>Bacteria</taxon>
        <taxon>Bacillati</taxon>
        <taxon>Actinomycetota</taxon>
        <taxon>Actinomycetes</taxon>
        <taxon>Micrococcales</taxon>
        <taxon>Brevibacteriaceae</taxon>
        <taxon>Spelaeicoccus</taxon>
    </lineage>
</organism>
<accession>A0A7Z0D5D5</accession>
<feature type="transmembrane region" description="Helical" evidence="1">
    <location>
        <begin position="6"/>
        <end position="28"/>
    </location>
</feature>
<name>A0A7Z0D5D5_9MICO</name>
<comment type="caution">
    <text evidence="2">The sequence shown here is derived from an EMBL/GenBank/DDBJ whole genome shotgun (WGS) entry which is preliminary data.</text>
</comment>
<proteinExistence type="predicted"/>
<evidence type="ECO:0000256" key="1">
    <source>
        <dbReference type="SAM" id="Phobius"/>
    </source>
</evidence>
<protein>
    <submittedName>
        <fullName evidence="2">Uncharacterized protein</fullName>
    </submittedName>
</protein>
<keyword evidence="1" id="KW-0812">Transmembrane</keyword>
<dbReference type="AlphaFoldDB" id="A0A7Z0D5D5"/>